<evidence type="ECO:0000259" key="1">
    <source>
        <dbReference type="Pfam" id="PF13439"/>
    </source>
</evidence>
<dbReference type="Pfam" id="PF13439">
    <property type="entry name" value="Glyco_transf_4"/>
    <property type="match status" value="1"/>
</dbReference>
<dbReference type="InterPro" id="IPR050194">
    <property type="entry name" value="Glycosyltransferase_grp1"/>
</dbReference>
<dbReference type="EMBL" id="RXMA01000041">
    <property type="protein sequence ID" value="RTR14176.1"/>
    <property type="molecule type" value="Genomic_DNA"/>
</dbReference>
<feature type="domain" description="Glycosyltransferase subfamily 4-like N-terminal" evidence="1">
    <location>
        <begin position="19"/>
        <end position="192"/>
    </location>
</feature>
<dbReference type="InterPro" id="IPR028098">
    <property type="entry name" value="Glyco_trans_4-like_N"/>
</dbReference>
<gene>
    <name evidence="2" type="ORF">EJ903_24130</name>
</gene>
<protein>
    <submittedName>
        <fullName evidence="2">Glycosyltransferase</fullName>
    </submittedName>
</protein>
<dbReference type="Proteomes" id="UP000277007">
    <property type="component" value="Unassembled WGS sequence"/>
</dbReference>
<dbReference type="GO" id="GO:0016757">
    <property type="term" value="F:glycosyltransferase activity"/>
    <property type="evidence" value="ECO:0007669"/>
    <property type="project" value="UniProtKB-ARBA"/>
</dbReference>
<organism evidence="2 3">
    <name type="scientific">Azospirillum griseum</name>
    <dbReference type="NCBI Taxonomy" id="2496639"/>
    <lineage>
        <taxon>Bacteria</taxon>
        <taxon>Pseudomonadati</taxon>
        <taxon>Pseudomonadota</taxon>
        <taxon>Alphaproteobacteria</taxon>
        <taxon>Rhodospirillales</taxon>
        <taxon>Azospirillaceae</taxon>
        <taxon>Azospirillum</taxon>
    </lineage>
</organism>
<dbReference type="PANTHER" id="PTHR45947">
    <property type="entry name" value="SULFOQUINOVOSYL TRANSFERASE SQD2"/>
    <property type="match status" value="1"/>
</dbReference>
<reference evidence="2 3" key="1">
    <citation type="submission" date="2018-12" db="EMBL/GenBank/DDBJ databases">
        <authorList>
            <person name="Yang Y."/>
        </authorList>
    </citation>
    <scope>NUCLEOTIDE SEQUENCE [LARGE SCALE GENOMIC DNA]</scope>
    <source>
        <strain evidence="2 3">L-25-5w-1</strain>
    </source>
</reference>
<evidence type="ECO:0000313" key="2">
    <source>
        <dbReference type="EMBL" id="RTR14176.1"/>
    </source>
</evidence>
<accession>A0A3S0R5J3</accession>
<dbReference type="RefSeq" id="WP_126620303.1">
    <property type="nucleotide sequence ID" value="NZ_JBHUCY010000076.1"/>
</dbReference>
<dbReference type="Gene3D" id="3.40.50.2000">
    <property type="entry name" value="Glycogen Phosphorylase B"/>
    <property type="match status" value="2"/>
</dbReference>
<dbReference type="PANTHER" id="PTHR45947:SF13">
    <property type="entry name" value="TRANSFERASE"/>
    <property type="match status" value="1"/>
</dbReference>
<sequence>MTRTDVVLVATHIAPARGFGGVAESAAALARAWARQGRRFSVAASDGSRSLPITPADVGLPTSTPVRLYRAHWAIRWGFGLGAPLLLWRACREARSAYVCGVATWPTTWAYLVCHLLGRPYIAAPRGGLMPAHVARIRRTKPLKWLFYLLFVLPALRRAQAIHASGEPERDGVRALLPGARVEVIPNGVDVAFWRAPPRQREAGDGVRFCYVGRLSREKGILSFLRVWLAARGNNDSLTIIGDGDGDYADAVRRLAQDGGDAVSMPGATNQSGVRAALAACDFVVLPSGMEAGDVRENFGNALAEALAVGRPALVVHGLAWDALAAAGAGILFNPNDDDAAAAIRRARDVNRDADAYAAMSAAAADFAAARLDLDAAAAQLWRMIVERRDTSTP</sequence>
<dbReference type="Pfam" id="PF13692">
    <property type="entry name" value="Glyco_trans_1_4"/>
    <property type="match status" value="1"/>
</dbReference>
<keyword evidence="2" id="KW-0808">Transferase</keyword>
<proteinExistence type="predicted"/>
<dbReference type="SUPFAM" id="SSF53756">
    <property type="entry name" value="UDP-Glycosyltransferase/glycogen phosphorylase"/>
    <property type="match status" value="1"/>
</dbReference>
<comment type="caution">
    <text evidence="2">The sequence shown here is derived from an EMBL/GenBank/DDBJ whole genome shotgun (WGS) entry which is preliminary data.</text>
</comment>
<dbReference type="AlphaFoldDB" id="A0A3S0R5J3"/>
<name>A0A3S0R5J3_9PROT</name>
<dbReference type="OrthoDB" id="7249056at2"/>
<keyword evidence="3" id="KW-1185">Reference proteome</keyword>
<evidence type="ECO:0000313" key="3">
    <source>
        <dbReference type="Proteomes" id="UP000277007"/>
    </source>
</evidence>